<dbReference type="RefSeq" id="WP_380847465.1">
    <property type="nucleotide sequence ID" value="NZ_JBHSFP010000029.1"/>
</dbReference>
<dbReference type="EMBL" id="JBHSFP010000029">
    <property type="protein sequence ID" value="MFC4535263.1"/>
    <property type="molecule type" value="Genomic_DNA"/>
</dbReference>
<dbReference type="Proteomes" id="UP001596004">
    <property type="component" value="Unassembled WGS sequence"/>
</dbReference>
<gene>
    <name evidence="2" type="ORF">ACFO60_31245</name>
</gene>
<evidence type="ECO:0000313" key="2">
    <source>
        <dbReference type="EMBL" id="MFC4535263.1"/>
    </source>
</evidence>
<proteinExistence type="predicted"/>
<sequence>MPAGTAELPLRRGRFLDFAADNGLLVKADGEHRFKHLLMRGHLADCDPARPADSLNDETGVFAAPLPRTPGQSPA</sequence>
<name>A0ABV9CQJ2_9ACTN</name>
<comment type="caution">
    <text evidence="2">The sequence shown here is derived from an EMBL/GenBank/DDBJ whole genome shotgun (WGS) entry which is preliminary data.</text>
</comment>
<reference evidence="3" key="1">
    <citation type="journal article" date="2019" name="Int. J. Syst. Evol. Microbiol.">
        <title>The Global Catalogue of Microorganisms (GCM) 10K type strain sequencing project: providing services to taxonomists for standard genome sequencing and annotation.</title>
        <authorList>
            <consortium name="The Broad Institute Genomics Platform"/>
            <consortium name="The Broad Institute Genome Sequencing Center for Infectious Disease"/>
            <person name="Wu L."/>
            <person name="Ma J."/>
        </authorList>
    </citation>
    <scope>NUCLEOTIDE SEQUENCE [LARGE SCALE GENOMIC DNA]</scope>
    <source>
        <strain evidence="3">CGMCC 4.7132</strain>
    </source>
</reference>
<protein>
    <submittedName>
        <fullName evidence="2">Uncharacterized protein</fullName>
    </submittedName>
</protein>
<keyword evidence="3" id="KW-1185">Reference proteome</keyword>
<accession>A0ABV9CQJ2</accession>
<evidence type="ECO:0000256" key="1">
    <source>
        <dbReference type="SAM" id="MobiDB-lite"/>
    </source>
</evidence>
<evidence type="ECO:0000313" key="3">
    <source>
        <dbReference type="Proteomes" id="UP001596004"/>
    </source>
</evidence>
<organism evidence="2 3">
    <name type="scientific">Sphaerisporangium dianthi</name>
    <dbReference type="NCBI Taxonomy" id="1436120"/>
    <lineage>
        <taxon>Bacteria</taxon>
        <taxon>Bacillati</taxon>
        <taxon>Actinomycetota</taxon>
        <taxon>Actinomycetes</taxon>
        <taxon>Streptosporangiales</taxon>
        <taxon>Streptosporangiaceae</taxon>
        <taxon>Sphaerisporangium</taxon>
    </lineage>
</organism>
<feature type="region of interest" description="Disordered" evidence="1">
    <location>
        <begin position="50"/>
        <end position="75"/>
    </location>
</feature>